<dbReference type="InParanoid" id="A0A6J2W078"/>
<organism evidence="2 3">
    <name type="scientific">Chanos chanos</name>
    <name type="common">Milkfish</name>
    <name type="synonym">Mugil chanos</name>
    <dbReference type="NCBI Taxonomy" id="29144"/>
    <lineage>
        <taxon>Eukaryota</taxon>
        <taxon>Metazoa</taxon>
        <taxon>Chordata</taxon>
        <taxon>Craniata</taxon>
        <taxon>Vertebrata</taxon>
        <taxon>Euteleostomi</taxon>
        <taxon>Actinopterygii</taxon>
        <taxon>Neopterygii</taxon>
        <taxon>Teleostei</taxon>
        <taxon>Ostariophysi</taxon>
        <taxon>Gonorynchiformes</taxon>
        <taxon>Chanidae</taxon>
        <taxon>Chanos</taxon>
    </lineage>
</organism>
<feature type="region of interest" description="Disordered" evidence="1">
    <location>
        <begin position="353"/>
        <end position="442"/>
    </location>
</feature>
<feature type="compositionally biased region" description="Basic and acidic residues" evidence="1">
    <location>
        <begin position="377"/>
        <end position="386"/>
    </location>
</feature>
<gene>
    <name evidence="3" type="primary">sobpb</name>
</gene>
<feature type="compositionally biased region" description="Basic and acidic residues" evidence="1">
    <location>
        <begin position="1"/>
        <end position="13"/>
    </location>
</feature>
<dbReference type="RefSeq" id="XP_030637573.1">
    <property type="nucleotide sequence ID" value="XM_030781713.1"/>
</dbReference>
<feature type="region of interest" description="Disordered" evidence="1">
    <location>
        <begin position="506"/>
        <end position="529"/>
    </location>
</feature>
<dbReference type="AlphaFoldDB" id="A0A6J2W078"/>
<protein>
    <submittedName>
        <fullName evidence="3">Sine oculis-binding protein homolog B</fullName>
    </submittedName>
</protein>
<feature type="region of interest" description="Disordered" evidence="1">
    <location>
        <begin position="189"/>
        <end position="209"/>
    </location>
</feature>
<dbReference type="CTD" id="100006088"/>
<feature type="region of interest" description="Disordered" evidence="1">
    <location>
        <begin position="272"/>
        <end position="326"/>
    </location>
</feature>
<dbReference type="GO" id="GO:0005634">
    <property type="term" value="C:nucleus"/>
    <property type="evidence" value="ECO:0007669"/>
    <property type="project" value="TreeGrafter"/>
</dbReference>
<feature type="region of interest" description="Disordered" evidence="1">
    <location>
        <begin position="91"/>
        <end position="125"/>
    </location>
</feature>
<dbReference type="PANTHER" id="PTHR23186:SF5">
    <property type="entry name" value="SINE OCULIS-BINDING PROTEIN HOMOLOG B"/>
    <property type="match status" value="1"/>
</dbReference>
<dbReference type="InterPro" id="IPR026092">
    <property type="entry name" value="RAI2/SOBP"/>
</dbReference>
<feature type="compositionally biased region" description="Polar residues" evidence="1">
    <location>
        <begin position="412"/>
        <end position="421"/>
    </location>
</feature>
<dbReference type="Pfam" id="PF15279">
    <property type="entry name" value="SOBP"/>
    <property type="match status" value="1"/>
</dbReference>
<sequence>MPEMEKGRPPENKRSRKPAHPVKREVNQEMKSFAESTVNELLGWYGYERMELRDVEASDVKSHAAQTGPQHVSVLKENSVPKLRAAENKVLSPSLPLRNGERETASVPLSSSSSSSSSPGMKEPRSTHVIVPLIKPSAVEDVQIQIVCVWCQREGLKRFSLIMGSELKSFCSEKCFAACRRAYFKRNKARDEDHHGNQSPPPGQTVDTPPRLVLKMNSNARACDWCKHVHHAREYLDFSAGEERLRFCSTKCLNRYKMDVFYREAQAALAGSETGANPGQGEEENHVPVGGTAGEQLLTPESWESPSLDKGNKPVPPETSTPISDRASICLSPPVAHASPSSLSSSSVKVSVCWPTPRERPPHRETTPSQTGGVSEPRPRPGVDRQHRPHPPLLPLPTIRPPLHAQGLRSPAFNSGHNTAPPTSPTRIQPSPAPRQPPPLIQPAYHTPFLTYPQPTPPVLLGLGVPSFAPPCPQPTVLVPYPVIVPFPVPVPIPVPLPLPLPTATRSSASTGARRGFEEKREELGAGSNDEEIEHRVKMERLASPSPPSVICVSGQPVPAVTENATGHGQREDRMERNVIQRVGHGQPVKNEGVTQTGPDPLGQREGVSRSGSEDTLEPRAQQTNPNPSNLTHTPPPHSTHTAPIVPYTPASDITHTTLAPSEQTSAKSPNTHITVAQRKSPNQSKTAAASVVTPTVSRLLDNTAVTPAASVPLVDLNATQATSASCEGLQGVTSTLDMQGGSSSKSATPLDFALTKSEDVEENSVLGNESPHVTQCRTERWNQKEDWTEGEEGLTADEDHAYARIVLRNTRMLALYKVVSVFLQGQRSITVIPALSLNSDALKVIACLLEWYDPVRIKPVIMFNWWIIQWSSATDATDFDIFTDTTAFYRDRDCEEQYCDVSGRSDVDFSIVCPRRSDQTSKHMWVLQTAHRDQNAA</sequence>
<dbReference type="OrthoDB" id="6250723at2759"/>
<name>A0A6J2W078_CHACN</name>
<feature type="region of interest" description="Disordered" evidence="1">
    <location>
        <begin position="1"/>
        <end position="33"/>
    </location>
</feature>
<dbReference type="GeneID" id="115818355"/>
<evidence type="ECO:0000313" key="2">
    <source>
        <dbReference type="Proteomes" id="UP000504632"/>
    </source>
</evidence>
<keyword evidence="2" id="KW-1185">Reference proteome</keyword>
<feature type="compositionally biased region" description="Pro residues" evidence="1">
    <location>
        <begin position="431"/>
        <end position="441"/>
    </location>
</feature>
<evidence type="ECO:0000256" key="1">
    <source>
        <dbReference type="SAM" id="MobiDB-lite"/>
    </source>
</evidence>
<feature type="compositionally biased region" description="Low complexity" evidence="1">
    <location>
        <begin position="624"/>
        <end position="633"/>
    </location>
</feature>
<dbReference type="Proteomes" id="UP000504632">
    <property type="component" value="Chromosome 8"/>
</dbReference>
<proteinExistence type="predicted"/>
<dbReference type="PANTHER" id="PTHR23186">
    <property type="entry name" value="RETINOIC ACID-INDUCED PROTEIN 2"/>
    <property type="match status" value="1"/>
</dbReference>
<dbReference type="GO" id="GO:0048513">
    <property type="term" value="P:animal organ development"/>
    <property type="evidence" value="ECO:0007669"/>
    <property type="project" value="TreeGrafter"/>
</dbReference>
<reference evidence="3" key="1">
    <citation type="submission" date="2025-08" db="UniProtKB">
        <authorList>
            <consortium name="RefSeq"/>
        </authorList>
    </citation>
    <scope>IDENTIFICATION</scope>
</reference>
<feature type="region of interest" description="Disordered" evidence="1">
    <location>
        <begin position="583"/>
        <end position="653"/>
    </location>
</feature>
<feature type="compositionally biased region" description="Basic and acidic residues" evidence="1">
    <location>
        <begin position="515"/>
        <end position="524"/>
    </location>
</feature>
<feature type="compositionally biased region" description="Basic and acidic residues" evidence="1">
    <location>
        <begin position="357"/>
        <end position="366"/>
    </location>
</feature>
<feature type="compositionally biased region" description="Pro residues" evidence="1">
    <location>
        <begin position="391"/>
        <end position="400"/>
    </location>
</feature>
<evidence type="ECO:0000313" key="3">
    <source>
        <dbReference type="RefSeq" id="XP_030637573.1"/>
    </source>
</evidence>
<accession>A0A6J2W078</accession>
<feature type="region of interest" description="Disordered" evidence="1">
    <location>
        <begin position="60"/>
        <end position="79"/>
    </location>
</feature>